<dbReference type="SUPFAM" id="SSF54821">
    <property type="entry name" value="Ribosomal protein S3 C-terminal domain"/>
    <property type="match status" value="1"/>
</dbReference>
<evidence type="ECO:0000256" key="6">
    <source>
        <dbReference type="ARBA" id="ARBA00024998"/>
    </source>
</evidence>
<dbReference type="GO" id="GO:0022627">
    <property type="term" value="C:cytosolic small ribosomal subunit"/>
    <property type="evidence" value="ECO:0007669"/>
    <property type="project" value="TreeGrafter"/>
</dbReference>
<feature type="domain" description="KH type-2" evidence="11">
    <location>
        <begin position="39"/>
        <end position="107"/>
    </location>
</feature>
<evidence type="ECO:0000256" key="8">
    <source>
        <dbReference type="HAMAP-Rule" id="MF_01309"/>
    </source>
</evidence>
<dbReference type="GO" id="GO:0006412">
    <property type="term" value="P:translation"/>
    <property type="evidence" value="ECO:0007669"/>
    <property type="project" value="UniProtKB-UniRule"/>
</dbReference>
<dbReference type="GO" id="GO:0003729">
    <property type="term" value="F:mRNA binding"/>
    <property type="evidence" value="ECO:0007669"/>
    <property type="project" value="UniProtKB-UniRule"/>
</dbReference>
<comment type="similarity">
    <text evidence="1 8 9">Belongs to the universal ribosomal protein uS3 family.</text>
</comment>
<dbReference type="InterPro" id="IPR005704">
    <property type="entry name" value="Ribosomal_uS3_bac-typ"/>
</dbReference>
<feature type="compositionally biased region" description="Low complexity" evidence="10">
    <location>
        <begin position="254"/>
        <end position="270"/>
    </location>
</feature>
<dbReference type="CDD" id="cd02412">
    <property type="entry name" value="KH-II_30S_S3"/>
    <property type="match status" value="1"/>
</dbReference>
<dbReference type="InterPro" id="IPR009019">
    <property type="entry name" value="KH_sf_prok-type"/>
</dbReference>
<protein>
    <recommendedName>
        <fullName evidence="7 8">Small ribosomal subunit protein uS3</fullName>
    </recommendedName>
</protein>
<evidence type="ECO:0000256" key="1">
    <source>
        <dbReference type="ARBA" id="ARBA00010761"/>
    </source>
</evidence>
<dbReference type="InterPro" id="IPR057258">
    <property type="entry name" value="Ribosomal_uS3"/>
</dbReference>
<dbReference type="InterPro" id="IPR018280">
    <property type="entry name" value="Ribosomal_uS3_CS"/>
</dbReference>
<feature type="compositionally biased region" description="Basic and acidic residues" evidence="10">
    <location>
        <begin position="220"/>
        <end position="248"/>
    </location>
</feature>
<dbReference type="GO" id="GO:0003735">
    <property type="term" value="F:structural constituent of ribosome"/>
    <property type="evidence" value="ECO:0007669"/>
    <property type="project" value="InterPro"/>
</dbReference>
<reference evidence="12" key="1">
    <citation type="submission" date="2020-02" db="EMBL/GenBank/DDBJ databases">
        <authorList>
            <person name="Meier V. D."/>
        </authorList>
    </citation>
    <scope>NUCLEOTIDE SEQUENCE</scope>
    <source>
        <strain evidence="12">AVDCRST_MAG51</strain>
    </source>
</reference>
<sequence>MGQKIHPTGFRLSVSRNWASRWYANNRDFAGMLAEDIKVREYLKTKLKNAAVSRVMIERPAKNARITIYSARPGVVIGKKGEDIENLKRELATRLGVPVAVNIEEVRKPEVDAQLIADSITQQLEKRIMFRRAMKRAMQNAMRLGAQGIKIMSSGRLNGIEIARTEWYREGRVPLHTLRADIDYGFSEAKTTYGVIGVKVWVYKGDTLGRNDAPSLDSTPRPEGEERRGPRGPRRDGRPGGPSGDRRGPPPSRGPRTGAAGTTTNAAPADGSDKPAEATTGGADAPKTAVKRVRKVTAPGPPPAARLCEL</sequence>
<dbReference type="PANTHER" id="PTHR11760:SF19">
    <property type="entry name" value="SMALL RIBOSOMAL SUBUNIT PROTEIN US3C"/>
    <property type="match status" value="1"/>
</dbReference>
<dbReference type="InterPro" id="IPR001351">
    <property type="entry name" value="Ribosomal_uS3_C"/>
</dbReference>
<gene>
    <name evidence="8" type="primary">rpsC</name>
    <name evidence="12" type="ORF">AVDCRST_MAG51-390</name>
</gene>
<dbReference type="PANTHER" id="PTHR11760">
    <property type="entry name" value="30S/40S RIBOSOMAL PROTEIN S3"/>
    <property type="match status" value="1"/>
</dbReference>
<dbReference type="InterPro" id="IPR015946">
    <property type="entry name" value="KH_dom-like_a/b"/>
</dbReference>
<dbReference type="SMART" id="SM00322">
    <property type="entry name" value="KH"/>
    <property type="match status" value="1"/>
</dbReference>
<dbReference type="Pfam" id="PF00189">
    <property type="entry name" value="Ribosomal_S3_C"/>
    <property type="match status" value="1"/>
</dbReference>
<dbReference type="Gene3D" id="3.30.1140.32">
    <property type="entry name" value="Ribosomal protein S3, C-terminal domain"/>
    <property type="match status" value="1"/>
</dbReference>
<keyword evidence="3 8" id="KW-0694">RNA-binding</keyword>
<dbReference type="PROSITE" id="PS50084">
    <property type="entry name" value="KH_TYPE_1"/>
    <property type="match status" value="1"/>
</dbReference>
<evidence type="ECO:0000256" key="10">
    <source>
        <dbReference type="SAM" id="MobiDB-lite"/>
    </source>
</evidence>
<dbReference type="SUPFAM" id="SSF54814">
    <property type="entry name" value="Prokaryotic type KH domain (KH-domain type II)"/>
    <property type="match status" value="1"/>
</dbReference>
<keyword evidence="4 8" id="KW-0689">Ribosomal protein</keyword>
<dbReference type="NCBIfam" id="TIGR01009">
    <property type="entry name" value="rpsC_bact"/>
    <property type="match status" value="1"/>
</dbReference>
<keyword evidence="2 8" id="KW-0699">rRNA-binding</keyword>
<evidence type="ECO:0000313" key="12">
    <source>
        <dbReference type="EMBL" id="CAA9391021.1"/>
    </source>
</evidence>
<evidence type="ECO:0000259" key="11">
    <source>
        <dbReference type="PROSITE" id="PS50823"/>
    </source>
</evidence>
<proteinExistence type="inferred from homology"/>
<dbReference type="AlphaFoldDB" id="A0A6J4NKQ3"/>
<dbReference type="InterPro" id="IPR036419">
    <property type="entry name" value="Ribosomal_S3_C_sf"/>
</dbReference>
<dbReference type="PROSITE" id="PS50823">
    <property type="entry name" value="KH_TYPE_2"/>
    <property type="match status" value="1"/>
</dbReference>
<evidence type="ECO:0000256" key="2">
    <source>
        <dbReference type="ARBA" id="ARBA00022730"/>
    </source>
</evidence>
<comment type="function">
    <text evidence="6 8">Binds the lower part of the 30S subunit head. Binds mRNA in the 70S ribosome, positioning it for translation.</text>
</comment>
<dbReference type="FunFam" id="3.30.300.20:FF:000001">
    <property type="entry name" value="30S ribosomal protein S3"/>
    <property type="match status" value="1"/>
</dbReference>
<accession>A0A6J4NKQ3</accession>
<dbReference type="PROSITE" id="PS00548">
    <property type="entry name" value="RIBOSOMAL_S3"/>
    <property type="match status" value="1"/>
</dbReference>
<name>A0A6J4NKQ3_9BURK</name>
<evidence type="ECO:0000256" key="7">
    <source>
        <dbReference type="ARBA" id="ARBA00035257"/>
    </source>
</evidence>
<dbReference type="HAMAP" id="MF_01309_B">
    <property type="entry name" value="Ribosomal_uS3_B"/>
    <property type="match status" value="1"/>
</dbReference>
<evidence type="ECO:0000256" key="5">
    <source>
        <dbReference type="ARBA" id="ARBA00023274"/>
    </source>
</evidence>
<keyword evidence="5 8" id="KW-0687">Ribonucleoprotein</keyword>
<evidence type="ECO:0000256" key="9">
    <source>
        <dbReference type="RuleBase" id="RU003624"/>
    </source>
</evidence>
<feature type="region of interest" description="Disordered" evidence="10">
    <location>
        <begin position="208"/>
        <end position="289"/>
    </location>
</feature>
<dbReference type="InterPro" id="IPR004044">
    <property type="entry name" value="KH_dom_type_2"/>
</dbReference>
<dbReference type="Gene3D" id="3.30.300.20">
    <property type="match status" value="1"/>
</dbReference>
<evidence type="ECO:0000256" key="3">
    <source>
        <dbReference type="ARBA" id="ARBA00022884"/>
    </source>
</evidence>
<dbReference type="Pfam" id="PF07650">
    <property type="entry name" value="KH_2"/>
    <property type="match status" value="1"/>
</dbReference>
<dbReference type="InterPro" id="IPR004087">
    <property type="entry name" value="KH_dom"/>
</dbReference>
<dbReference type="GO" id="GO:0019843">
    <property type="term" value="F:rRNA binding"/>
    <property type="evidence" value="ECO:0007669"/>
    <property type="project" value="UniProtKB-UniRule"/>
</dbReference>
<dbReference type="EMBL" id="CADCUX010000100">
    <property type="protein sequence ID" value="CAA9391021.1"/>
    <property type="molecule type" value="Genomic_DNA"/>
</dbReference>
<evidence type="ECO:0000256" key="4">
    <source>
        <dbReference type="ARBA" id="ARBA00022980"/>
    </source>
</evidence>
<comment type="subunit">
    <text evidence="8">Part of the 30S ribosomal subunit. Forms a tight complex with proteins S10 and S14.</text>
</comment>
<dbReference type="FunFam" id="3.30.1140.32:FF:000006">
    <property type="entry name" value="30S ribosomal protein S3"/>
    <property type="match status" value="1"/>
</dbReference>
<organism evidence="12">
    <name type="scientific">uncultured Ramlibacter sp</name>
    <dbReference type="NCBI Taxonomy" id="260755"/>
    <lineage>
        <taxon>Bacteria</taxon>
        <taxon>Pseudomonadati</taxon>
        <taxon>Pseudomonadota</taxon>
        <taxon>Betaproteobacteria</taxon>
        <taxon>Burkholderiales</taxon>
        <taxon>Comamonadaceae</taxon>
        <taxon>Ramlibacter</taxon>
        <taxon>environmental samples</taxon>
    </lineage>
</organism>